<proteinExistence type="predicted"/>
<organism evidence="2 3">
    <name type="scientific">Nocardiopsis sinuspersici</name>
    <dbReference type="NCBI Taxonomy" id="501010"/>
    <lineage>
        <taxon>Bacteria</taxon>
        <taxon>Bacillati</taxon>
        <taxon>Actinomycetota</taxon>
        <taxon>Actinomycetes</taxon>
        <taxon>Streptosporangiales</taxon>
        <taxon>Nocardiopsidaceae</taxon>
        <taxon>Nocardiopsis</taxon>
    </lineage>
</organism>
<dbReference type="Proteomes" id="UP000584931">
    <property type="component" value="Unassembled WGS sequence"/>
</dbReference>
<evidence type="ECO:0000313" key="2">
    <source>
        <dbReference type="EMBL" id="NYH55763.1"/>
    </source>
</evidence>
<feature type="region of interest" description="Disordered" evidence="1">
    <location>
        <begin position="114"/>
        <end position="148"/>
    </location>
</feature>
<comment type="caution">
    <text evidence="2">The sequence shown here is derived from an EMBL/GenBank/DDBJ whole genome shotgun (WGS) entry which is preliminary data.</text>
</comment>
<evidence type="ECO:0000313" key="3">
    <source>
        <dbReference type="Proteomes" id="UP000584931"/>
    </source>
</evidence>
<gene>
    <name evidence="2" type="ORF">HNR06_005352</name>
</gene>
<name>A0A7Y9XHH4_9ACTN</name>
<dbReference type="AlphaFoldDB" id="A0A7Y9XHH4"/>
<dbReference type="Gene3D" id="1.25.40.10">
    <property type="entry name" value="Tetratricopeptide repeat domain"/>
    <property type="match status" value="1"/>
</dbReference>
<dbReference type="RefSeq" id="WP_237683455.1">
    <property type="nucleotide sequence ID" value="NZ_JACCHL010000001.1"/>
</dbReference>
<protein>
    <submittedName>
        <fullName evidence="2">Tetratricopeptide (TPR) repeat protein</fullName>
    </submittedName>
</protein>
<accession>A0A7Y9XHH4</accession>
<dbReference type="EMBL" id="JACCHL010000001">
    <property type="protein sequence ID" value="NYH55763.1"/>
    <property type="molecule type" value="Genomic_DNA"/>
</dbReference>
<dbReference type="InterPro" id="IPR011990">
    <property type="entry name" value="TPR-like_helical_dom_sf"/>
</dbReference>
<reference evidence="2 3" key="1">
    <citation type="submission" date="2020-07" db="EMBL/GenBank/DDBJ databases">
        <title>Sequencing the genomes of 1000 actinobacteria strains.</title>
        <authorList>
            <person name="Klenk H.-P."/>
        </authorList>
    </citation>
    <scope>NUCLEOTIDE SEQUENCE [LARGE SCALE GENOMIC DNA]</scope>
    <source>
        <strain evidence="2 3">DSM 45278</strain>
    </source>
</reference>
<evidence type="ECO:0000256" key="1">
    <source>
        <dbReference type="SAM" id="MobiDB-lite"/>
    </source>
</evidence>
<sequence>MEDALSSFHETASLHRRIADHLREAEAFEGVGEVYQVLERPDEAVKFHRQAVTGYRAAHDRWRLASGLHRLAAALDASGEEERARGHWREALSAAAEFSDPKAVRLREEITARIGDNAAPEHTAPVPGPDHASARFGHGRRWRSERDV</sequence>
<dbReference type="SUPFAM" id="SSF48452">
    <property type="entry name" value="TPR-like"/>
    <property type="match status" value="1"/>
</dbReference>